<sequence>MWQLFSGITHARQYAMTTILDKEELEYDEETGVVNVHFTTGARSLVGSIVIAIDVVNAAVQLYGRRSTEFTKVPEDVVLEGILRKQQRQ</sequence>
<reference evidence="2" key="1">
    <citation type="submission" date="2017-02" db="EMBL/GenBank/DDBJ databases">
        <authorList>
            <person name="Varghese N."/>
            <person name="Submissions S."/>
        </authorList>
    </citation>
    <scope>NUCLEOTIDE SEQUENCE [LARGE SCALE GENOMIC DNA]</scope>
    <source>
        <strain evidence="2">VKM Ac-2052</strain>
    </source>
</reference>
<proteinExistence type="predicted"/>
<dbReference type="Proteomes" id="UP000189735">
    <property type="component" value="Unassembled WGS sequence"/>
</dbReference>
<organism evidence="1 2">
    <name type="scientific">Agreia bicolorata</name>
    <dbReference type="NCBI Taxonomy" id="110935"/>
    <lineage>
        <taxon>Bacteria</taxon>
        <taxon>Bacillati</taxon>
        <taxon>Actinomycetota</taxon>
        <taxon>Actinomycetes</taxon>
        <taxon>Micrococcales</taxon>
        <taxon>Microbacteriaceae</taxon>
        <taxon>Agreia</taxon>
    </lineage>
</organism>
<evidence type="ECO:0000313" key="1">
    <source>
        <dbReference type="EMBL" id="SKB02742.1"/>
    </source>
</evidence>
<gene>
    <name evidence="1" type="ORF">SAMN06295879_3575</name>
</gene>
<protein>
    <submittedName>
        <fullName evidence="1">Uncharacterized protein</fullName>
    </submittedName>
</protein>
<evidence type="ECO:0000313" key="2">
    <source>
        <dbReference type="Proteomes" id="UP000189735"/>
    </source>
</evidence>
<accession>A0A1T4YLV0</accession>
<dbReference type="EMBL" id="FUYG01000013">
    <property type="protein sequence ID" value="SKB02742.1"/>
    <property type="molecule type" value="Genomic_DNA"/>
</dbReference>
<dbReference type="AlphaFoldDB" id="A0A1T4YLV0"/>
<name>A0A1T4YLV0_9MICO</name>